<dbReference type="InterPro" id="IPR023210">
    <property type="entry name" value="NADP_OxRdtase_dom"/>
</dbReference>
<dbReference type="AlphaFoldDB" id="A0A8H4WQK7"/>
<dbReference type="InterPro" id="IPR050791">
    <property type="entry name" value="Aldo-Keto_reductase"/>
</dbReference>
<reference evidence="4" key="2">
    <citation type="submission" date="2020-05" db="EMBL/GenBank/DDBJ databases">
        <authorList>
            <person name="Kim H.-S."/>
            <person name="Proctor R.H."/>
            <person name="Brown D.W."/>
        </authorList>
    </citation>
    <scope>NUCLEOTIDE SEQUENCE</scope>
    <source>
        <strain evidence="4">NRRL 45417</strain>
    </source>
</reference>
<feature type="region of interest" description="Disordered" evidence="2">
    <location>
        <begin position="57"/>
        <end position="132"/>
    </location>
</feature>
<dbReference type="Gene3D" id="3.20.20.100">
    <property type="entry name" value="NADP-dependent oxidoreductase domain"/>
    <property type="match status" value="1"/>
</dbReference>
<feature type="compositionally biased region" description="Polar residues" evidence="2">
    <location>
        <begin position="76"/>
        <end position="87"/>
    </location>
</feature>
<dbReference type="PANTHER" id="PTHR43625">
    <property type="entry name" value="AFLATOXIN B1 ALDEHYDE REDUCTASE"/>
    <property type="match status" value="1"/>
</dbReference>
<accession>A0A8H4WQK7</accession>
<dbReference type="SUPFAM" id="SSF51430">
    <property type="entry name" value="NAD(P)-linked oxidoreductase"/>
    <property type="match status" value="1"/>
</dbReference>
<dbReference type="EMBL" id="JABFAI010000330">
    <property type="protein sequence ID" value="KAF4946250.1"/>
    <property type="molecule type" value="Genomic_DNA"/>
</dbReference>
<dbReference type="InterPro" id="IPR036812">
    <property type="entry name" value="NAD(P)_OxRdtase_dom_sf"/>
</dbReference>
<dbReference type="OrthoDB" id="1431934at2759"/>
<evidence type="ECO:0000259" key="3">
    <source>
        <dbReference type="Pfam" id="PF00248"/>
    </source>
</evidence>
<dbReference type="GO" id="GO:0005737">
    <property type="term" value="C:cytoplasm"/>
    <property type="evidence" value="ECO:0007669"/>
    <property type="project" value="TreeGrafter"/>
</dbReference>
<comment type="caution">
    <text evidence="4">The sequence shown here is derived from an EMBL/GenBank/DDBJ whole genome shotgun (WGS) entry which is preliminary data.</text>
</comment>
<feature type="region of interest" description="Disordered" evidence="2">
    <location>
        <begin position="688"/>
        <end position="725"/>
    </location>
</feature>
<evidence type="ECO:0000256" key="2">
    <source>
        <dbReference type="SAM" id="MobiDB-lite"/>
    </source>
</evidence>
<name>A0A8H4WQK7_9HYPO</name>
<feature type="compositionally biased region" description="Low complexity" evidence="2">
    <location>
        <begin position="57"/>
        <end position="74"/>
    </location>
</feature>
<evidence type="ECO:0000313" key="5">
    <source>
        <dbReference type="Proteomes" id="UP000604273"/>
    </source>
</evidence>
<feature type="compositionally biased region" description="Low complexity" evidence="2">
    <location>
        <begin position="1"/>
        <end position="14"/>
    </location>
</feature>
<dbReference type="PANTHER" id="PTHR43625:SF40">
    <property type="entry name" value="ALDO-KETO REDUCTASE YAKC [NADP(+)]"/>
    <property type="match status" value="1"/>
</dbReference>
<feature type="domain" description="NADP-dependent oxidoreductase" evidence="3">
    <location>
        <begin position="171"/>
        <end position="288"/>
    </location>
</feature>
<evidence type="ECO:0000313" key="4">
    <source>
        <dbReference type="EMBL" id="KAF4946250.1"/>
    </source>
</evidence>
<feature type="compositionally biased region" description="Polar residues" evidence="2">
    <location>
        <begin position="109"/>
        <end position="132"/>
    </location>
</feature>
<dbReference type="Pfam" id="PF00248">
    <property type="entry name" value="Aldo_ket_red"/>
    <property type="match status" value="1"/>
</dbReference>
<protein>
    <recommendedName>
        <fullName evidence="3">NADP-dependent oxidoreductase domain-containing protein</fullName>
    </recommendedName>
</protein>
<dbReference type="Proteomes" id="UP000604273">
    <property type="component" value="Unassembled WGS sequence"/>
</dbReference>
<gene>
    <name evidence="4" type="ORF">FGADI_11327</name>
</gene>
<proteinExistence type="predicted"/>
<reference evidence="4" key="1">
    <citation type="journal article" date="2020" name="BMC Genomics">
        <title>Correction to: Identification and distribution of gene clusters required for synthesis of sphingolipid metabolism inhibitors in diverse species of the filamentous fungus Fusarium.</title>
        <authorList>
            <person name="Kim H.S."/>
            <person name="Lohmar J.M."/>
            <person name="Busman M."/>
            <person name="Brown D.W."/>
            <person name="Naumann T.A."/>
            <person name="Divon H.H."/>
            <person name="Lysoe E."/>
            <person name="Uhlig S."/>
            <person name="Proctor R.H."/>
        </authorList>
    </citation>
    <scope>NUCLEOTIDE SEQUENCE</scope>
    <source>
        <strain evidence="4">NRRL 45417</strain>
    </source>
</reference>
<keyword evidence="5" id="KW-1185">Reference proteome</keyword>
<dbReference type="GO" id="GO:0016491">
    <property type="term" value="F:oxidoreductase activity"/>
    <property type="evidence" value="ECO:0007669"/>
    <property type="project" value="UniProtKB-KW"/>
</dbReference>
<feature type="region of interest" description="Disordered" evidence="2">
    <location>
        <begin position="1"/>
        <end position="28"/>
    </location>
</feature>
<keyword evidence="1" id="KW-0560">Oxidoreductase</keyword>
<organism evidence="4 5">
    <name type="scientific">Fusarium gaditjirri</name>
    <dbReference type="NCBI Taxonomy" id="282569"/>
    <lineage>
        <taxon>Eukaryota</taxon>
        <taxon>Fungi</taxon>
        <taxon>Dikarya</taxon>
        <taxon>Ascomycota</taxon>
        <taxon>Pezizomycotina</taxon>
        <taxon>Sordariomycetes</taxon>
        <taxon>Hypocreomycetidae</taxon>
        <taxon>Hypocreales</taxon>
        <taxon>Nectriaceae</taxon>
        <taxon>Fusarium</taxon>
        <taxon>Fusarium nisikadoi species complex</taxon>
    </lineage>
</organism>
<sequence>MGSSSSKQKASFGSNPYTPVSGGNQWNYNNNTQFNHGYTMREKKHFKHGYSLRDFPQPQASFVSSPPSPVSGGSEWSYNSNTQSNQGEQKKHFKHGYTLRDSPQPKASLRNSFGSSPWNPVTGGRNQWSSNNNTHFNHGYTMRGNQKKHFKQGYTLRDPPKKRRCATSLRRTHSVYPITTVQMGYSPFSLQIEVPQFKLLKTARKLSVAVVACSPLSRGIFVPGFRSYLLRFNIAIAKDGTASQLTLAWLLAQGDQIYPIPRTTRPEPLVENLASCKVELSGEENAAARKEVERAEFTTWTYLLTSKVKVSIVKRRAKLRHIRAEPSMDEQHVQGQQPKECLEVQDEKRLQLQSFSKNQLNAEDSAMDDQVFEEQSGRDMATIFYSQEKQIENLHKTVISLRSNILTLNQELQNALHDTKTMTYAVNELQSQILQLKQPKISMTTPRSIIVNKLLNPPLSTAKDSHPSMPIQSQMAKDLKGALDRAMSAHEALYIYTKFENWLGPEVLQSVTLVTCCVCHKVKFKQAVGFSKPRPLNEFIERDLRLGCEKPLMQTLYFVEPRLTSKAREVAARLHFKMIKNGLMHSPFDQRYSRPTPSEVGPPLKADFSHVELYNIDEGRKTLQVPIFTQLLRVEKTPIDCVICNESIYNVSYDAVDEWIEVCVEFDGDWRHAGSVLYNLEVQMRAEARTPTADSTDLRRYQYAPRISPAPDLSSHPDTNDRERG</sequence>
<evidence type="ECO:0000256" key="1">
    <source>
        <dbReference type="ARBA" id="ARBA00023002"/>
    </source>
</evidence>